<dbReference type="KEGG" id="vas:GT360_06350"/>
<dbReference type="Proteomes" id="UP000464262">
    <property type="component" value="Chromosome 1"/>
</dbReference>
<organism evidence="3 4">
    <name type="scientific">Vibrio astriarenae</name>
    <dbReference type="NCBI Taxonomy" id="1481923"/>
    <lineage>
        <taxon>Bacteria</taxon>
        <taxon>Pseudomonadati</taxon>
        <taxon>Pseudomonadota</taxon>
        <taxon>Gammaproteobacteria</taxon>
        <taxon>Vibrionales</taxon>
        <taxon>Vibrionaceae</taxon>
        <taxon>Vibrio</taxon>
    </lineage>
</organism>
<evidence type="ECO:0000313" key="4">
    <source>
        <dbReference type="Proteomes" id="UP000464262"/>
    </source>
</evidence>
<dbReference type="EMBL" id="CP047475">
    <property type="protein sequence ID" value="QIA63156.1"/>
    <property type="molecule type" value="Genomic_DNA"/>
</dbReference>
<keyword evidence="1" id="KW-0535">Nitrogen fixation</keyword>
<dbReference type="PANTHER" id="PTHR33937:SF1">
    <property type="entry name" value="IRON-MOLIBDENUM COFACTOR PROCESSING PROTEIN"/>
    <property type="match status" value="1"/>
</dbReference>
<sequence>MWERKLHIANTDDHFKPIVLVAFATKDRHCVDQHFGQARTFLVYGVSKEEYRLMDAIDFTDHGMTKQKLTDKTQALSHCHAVFCNACGTSALKQLLNLKTYPVKVDVGTEINTCLYKIQFEINHPKESWLQRALIEAKHGQFDREAYLDALLEEPWDY</sequence>
<dbReference type="InterPro" id="IPR051840">
    <property type="entry name" value="NifX/NifY_domain"/>
</dbReference>
<evidence type="ECO:0000259" key="2">
    <source>
        <dbReference type="Pfam" id="PF02579"/>
    </source>
</evidence>
<dbReference type="InterPro" id="IPR036105">
    <property type="entry name" value="DiNase_FeMo-co_biosyn_sf"/>
</dbReference>
<dbReference type="Pfam" id="PF02579">
    <property type="entry name" value="Nitro_FeMo-Co"/>
    <property type="match status" value="1"/>
</dbReference>
<gene>
    <name evidence="3" type="ORF">GT360_06350</name>
</gene>
<protein>
    <recommendedName>
        <fullName evidence="2">Dinitrogenase iron-molybdenum cofactor biosynthesis domain-containing protein</fullName>
    </recommendedName>
</protein>
<evidence type="ECO:0000256" key="1">
    <source>
        <dbReference type="ARBA" id="ARBA00023231"/>
    </source>
</evidence>
<dbReference type="InterPro" id="IPR003731">
    <property type="entry name" value="Di-Nase_FeMo-co_biosynth"/>
</dbReference>
<reference evidence="3 4" key="1">
    <citation type="submission" date="2020-01" db="EMBL/GenBank/DDBJ databases">
        <title>Whole genome and functional gene identification of agarase of Vibrio HN897.</title>
        <authorList>
            <person name="Liu Y."/>
            <person name="Zhao Z."/>
        </authorList>
    </citation>
    <scope>NUCLEOTIDE SEQUENCE [LARGE SCALE GENOMIC DNA]</scope>
    <source>
        <strain evidence="3 4">HN897</strain>
    </source>
</reference>
<feature type="domain" description="Dinitrogenase iron-molybdenum cofactor biosynthesis" evidence="2">
    <location>
        <begin position="30"/>
        <end position="115"/>
    </location>
</feature>
<dbReference type="SUPFAM" id="SSF53146">
    <property type="entry name" value="Nitrogenase accessory factor-like"/>
    <property type="match status" value="1"/>
</dbReference>
<accession>A0A7Z2T2I1</accession>
<evidence type="ECO:0000313" key="3">
    <source>
        <dbReference type="EMBL" id="QIA63156.1"/>
    </source>
</evidence>
<dbReference type="AlphaFoldDB" id="A0A7Z2T2I1"/>
<keyword evidence="4" id="KW-1185">Reference proteome</keyword>
<name>A0A7Z2T2I1_9VIBR</name>
<dbReference type="Gene3D" id="3.30.420.130">
    <property type="entry name" value="Dinitrogenase iron-molybdenum cofactor biosynthesis domain"/>
    <property type="match status" value="1"/>
</dbReference>
<dbReference type="RefSeq" id="WP_164648060.1">
    <property type="nucleotide sequence ID" value="NZ_CP047475.1"/>
</dbReference>
<proteinExistence type="predicted"/>
<dbReference type="PANTHER" id="PTHR33937">
    <property type="entry name" value="IRON-MOLYBDENUM PROTEIN-RELATED-RELATED"/>
    <property type="match status" value="1"/>
</dbReference>